<gene>
    <name evidence="2" type="ORF">EGC77_18975</name>
    <name evidence="1" type="ORF">EGC80_12000</name>
</gene>
<dbReference type="RefSeq" id="WP_124013937.1">
    <property type="nucleotide sequence ID" value="NZ_CP034073.1"/>
</dbReference>
<dbReference type="KEGG" id="spsr:EGC80_12000"/>
<name>A0A3N4DBN1_9GAMM</name>
<protein>
    <submittedName>
        <fullName evidence="2">Uncharacterized protein</fullName>
    </submittedName>
</protein>
<reference evidence="2" key="3">
    <citation type="submission" date="2018-11" db="EMBL/GenBank/DDBJ databases">
        <authorList>
            <person name="Hwang Y.J."/>
            <person name="Hwang C.Y."/>
        </authorList>
    </citation>
    <scope>NUCLEOTIDE SEQUENCE</scope>
    <source>
        <strain evidence="2">R106</strain>
    </source>
</reference>
<sequence length="61" mass="6804">MVQNTFNYLNPKTHLVKEAVRKQIPALARRIDADLVVMGNTAKSILNQKDCFLLAVKPLGP</sequence>
<accession>A0A3N4DBN1</accession>
<dbReference type="SUPFAM" id="SSF52402">
    <property type="entry name" value="Adenine nucleotide alpha hydrolases-like"/>
    <property type="match status" value="1"/>
</dbReference>
<dbReference type="Gene3D" id="3.40.50.12370">
    <property type="match status" value="1"/>
</dbReference>
<evidence type="ECO:0000313" key="3">
    <source>
        <dbReference type="Proteomes" id="UP000273778"/>
    </source>
</evidence>
<evidence type="ECO:0000313" key="2">
    <source>
        <dbReference type="EMBL" id="RPA23313.1"/>
    </source>
</evidence>
<evidence type="ECO:0000313" key="4">
    <source>
        <dbReference type="Proteomes" id="UP000278855"/>
    </source>
</evidence>
<dbReference type="EMBL" id="RKKB01000018">
    <property type="protein sequence ID" value="RPA23313.1"/>
    <property type="molecule type" value="Genomic_DNA"/>
</dbReference>
<proteinExistence type="predicted"/>
<dbReference type="Proteomes" id="UP000273778">
    <property type="component" value="Chromosome"/>
</dbReference>
<keyword evidence="3" id="KW-1185">Reference proteome</keyword>
<dbReference type="EMBL" id="CP034073">
    <property type="protein sequence ID" value="AZG35558.1"/>
    <property type="molecule type" value="Genomic_DNA"/>
</dbReference>
<organism evidence="2 4">
    <name type="scientific">Shewanella psychromarinicola</name>
    <dbReference type="NCBI Taxonomy" id="2487742"/>
    <lineage>
        <taxon>Bacteria</taxon>
        <taxon>Pseudomonadati</taxon>
        <taxon>Pseudomonadota</taxon>
        <taxon>Gammaproteobacteria</taxon>
        <taxon>Alteromonadales</taxon>
        <taxon>Shewanellaceae</taxon>
        <taxon>Shewanella</taxon>
    </lineage>
</organism>
<dbReference type="Proteomes" id="UP000278855">
    <property type="component" value="Unassembled WGS sequence"/>
</dbReference>
<reference evidence="4" key="2">
    <citation type="submission" date="2018-11" db="EMBL/GenBank/DDBJ databases">
        <title>Shewanella sp. R106.</title>
        <authorList>
            <person name="Hwang Y.J."/>
            <person name="Hwang C.Y."/>
        </authorList>
    </citation>
    <scope>NUCLEOTIDE SEQUENCE [LARGE SCALE GENOMIC DNA]</scope>
    <source>
        <strain evidence="4">R106</strain>
    </source>
</reference>
<dbReference type="AlphaFoldDB" id="A0A3N4DBN1"/>
<evidence type="ECO:0000313" key="1">
    <source>
        <dbReference type="EMBL" id="AZG35558.1"/>
    </source>
</evidence>
<reference evidence="1 3" key="1">
    <citation type="submission" date="2018-11" db="EMBL/GenBank/DDBJ databases">
        <title>Shewanella sp. M2.</title>
        <authorList>
            <person name="Hwang Y.J."/>
            <person name="Hwang C.Y."/>
        </authorList>
    </citation>
    <scope>NUCLEOTIDE SEQUENCE [LARGE SCALE GENOMIC DNA]</scope>
    <source>
        <strain evidence="1 3">M2</strain>
    </source>
</reference>